<dbReference type="Pfam" id="PF13460">
    <property type="entry name" value="NAD_binding_10"/>
    <property type="match status" value="1"/>
</dbReference>
<evidence type="ECO:0000313" key="2">
    <source>
        <dbReference type="EMBL" id="KSU88369.1"/>
    </source>
</evidence>
<comment type="caution">
    <text evidence="2">The sequence shown here is derived from an EMBL/GenBank/DDBJ whole genome shotgun (WGS) entry which is preliminary data.</text>
</comment>
<dbReference type="CDD" id="cd05244">
    <property type="entry name" value="BVR-B_like_SDR_a"/>
    <property type="match status" value="1"/>
</dbReference>
<proteinExistence type="predicted"/>
<reference evidence="2 3" key="1">
    <citation type="submission" date="2015-11" db="EMBL/GenBank/DDBJ databases">
        <title>Bacillus caseinolyticus sp nov.</title>
        <authorList>
            <person name="Dastager S.G."/>
            <person name="Mawlankar R."/>
        </authorList>
    </citation>
    <scope>NUCLEOTIDE SEQUENCE [LARGE SCALE GENOMIC DNA]</scope>
    <source>
        <strain evidence="2 3">SGD-V-76</strain>
    </source>
</reference>
<protein>
    <submittedName>
        <fullName evidence="2">Oxidoreductase</fullName>
    </submittedName>
</protein>
<dbReference type="RefSeq" id="WP_062686644.1">
    <property type="nucleotide sequence ID" value="NZ_KQ758640.1"/>
</dbReference>
<dbReference type="InterPro" id="IPR016040">
    <property type="entry name" value="NAD(P)-bd_dom"/>
</dbReference>
<gene>
    <name evidence="2" type="ORF">AS180_07995</name>
</gene>
<sequence>MKFVVFGASGRTGQAFVNQALEEGHFVTAFVRTPDKLTITNSNLHIIEGNVTDSFQVAHAITGHDAVVSCLGTDGLGPSTFLEEATSTIIKAMQEQGLHRILYTASAGIEGEIPGMTGWLAQNILKNPLRDHLKAVQLLKTSNLNWTVARPMGLTNGPVTAQYRKAVTGVPEDSKNISRADVAHFLLHAANAEIHLKQSVALSY</sequence>
<dbReference type="GO" id="GO:0004074">
    <property type="term" value="F:biliverdin reductase [NAD(P)H] activity"/>
    <property type="evidence" value="ECO:0007669"/>
    <property type="project" value="TreeGrafter"/>
</dbReference>
<dbReference type="AlphaFoldDB" id="A0A0V8JMX9"/>
<dbReference type="InterPro" id="IPR051606">
    <property type="entry name" value="Polyketide_Oxido-like"/>
</dbReference>
<evidence type="ECO:0000259" key="1">
    <source>
        <dbReference type="Pfam" id="PF13460"/>
    </source>
</evidence>
<feature type="domain" description="NAD(P)-binding" evidence="1">
    <location>
        <begin position="7"/>
        <end position="191"/>
    </location>
</feature>
<dbReference type="PANTHER" id="PTHR43355:SF2">
    <property type="entry name" value="FLAVIN REDUCTASE (NADPH)"/>
    <property type="match status" value="1"/>
</dbReference>
<dbReference type="EMBL" id="LNQP01000024">
    <property type="protein sequence ID" value="KSU88369.1"/>
    <property type="molecule type" value="Genomic_DNA"/>
</dbReference>
<dbReference type="GO" id="GO:0042602">
    <property type="term" value="F:riboflavin reductase (NADPH) activity"/>
    <property type="evidence" value="ECO:0007669"/>
    <property type="project" value="TreeGrafter"/>
</dbReference>
<dbReference type="Gene3D" id="3.40.50.720">
    <property type="entry name" value="NAD(P)-binding Rossmann-like Domain"/>
    <property type="match status" value="1"/>
</dbReference>
<dbReference type="InterPro" id="IPR036291">
    <property type="entry name" value="NAD(P)-bd_dom_sf"/>
</dbReference>
<organism evidence="2 3">
    <name type="scientific">Priestia veravalensis</name>
    <dbReference type="NCBI Taxonomy" id="1414648"/>
    <lineage>
        <taxon>Bacteria</taxon>
        <taxon>Bacillati</taxon>
        <taxon>Bacillota</taxon>
        <taxon>Bacilli</taxon>
        <taxon>Bacillales</taxon>
        <taxon>Bacillaceae</taxon>
        <taxon>Priestia</taxon>
    </lineage>
</organism>
<dbReference type="Proteomes" id="UP000053681">
    <property type="component" value="Unassembled WGS sequence"/>
</dbReference>
<dbReference type="SUPFAM" id="SSF51735">
    <property type="entry name" value="NAD(P)-binding Rossmann-fold domains"/>
    <property type="match status" value="1"/>
</dbReference>
<accession>A0A0V8JMX9</accession>
<dbReference type="PANTHER" id="PTHR43355">
    <property type="entry name" value="FLAVIN REDUCTASE (NADPH)"/>
    <property type="match status" value="1"/>
</dbReference>
<name>A0A0V8JMX9_9BACI</name>
<keyword evidence="3" id="KW-1185">Reference proteome</keyword>
<evidence type="ECO:0000313" key="3">
    <source>
        <dbReference type="Proteomes" id="UP000053681"/>
    </source>
</evidence>